<evidence type="ECO:0000313" key="3">
    <source>
        <dbReference type="Proteomes" id="UP001589789"/>
    </source>
</evidence>
<dbReference type="InterPro" id="IPR019632">
    <property type="entry name" value="DUF2497"/>
</dbReference>
<protein>
    <submittedName>
        <fullName evidence="2">DUF2497 domain-containing protein</fullName>
    </submittedName>
</protein>
<feature type="compositionally biased region" description="Pro residues" evidence="1">
    <location>
        <begin position="103"/>
        <end position="116"/>
    </location>
</feature>
<sequence>MSGAATAPGQDPSMEDILASIRKILNEEEAAAPPPEPAVAAAPDAMPAPVLSVSLQDAAAEPLDLTEEMLVLPPSETPRAAEPMPREPAGIMVAGGQSAPAAPTLPPSSAPPPVHPAPAAAVAGSPVQTGREPAAPVAQPEPPAPVPQAAEGILAPATAAAASAILGQLARAVAAERSAPVHRGGPSIEDVVREEVRPMLKDWLDTHLPGLVERLVRAEIERVISRSLG</sequence>
<accession>A0ABV6IKL2</accession>
<dbReference type="Pfam" id="PF10691">
    <property type="entry name" value="DUF2497"/>
    <property type="match status" value="1"/>
</dbReference>
<feature type="compositionally biased region" description="Low complexity" evidence="1">
    <location>
        <begin position="117"/>
        <end position="138"/>
    </location>
</feature>
<dbReference type="RefSeq" id="WP_377048155.1">
    <property type="nucleotide sequence ID" value="NZ_JBHLVZ010000001.1"/>
</dbReference>
<gene>
    <name evidence="2" type="ORF">ACFFIC_01060</name>
</gene>
<reference evidence="2 3" key="1">
    <citation type="submission" date="2024-09" db="EMBL/GenBank/DDBJ databases">
        <authorList>
            <person name="Sun Q."/>
            <person name="Mori K."/>
        </authorList>
    </citation>
    <scope>NUCLEOTIDE SEQUENCE [LARGE SCALE GENOMIC DNA]</scope>
    <source>
        <strain evidence="2 3">CCM 7468</strain>
    </source>
</reference>
<organism evidence="2 3">
    <name type="scientific">Muricoccus vinaceus</name>
    <dbReference type="NCBI Taxonomy" id="424704"/>
    <lineage>
        <taxon>Bacteria</taxon>
        <taxon>Pseudomonadati</taxon>
        <taxon>Pseudomonadota</taxon>
        <taxon>Alphaproteobacteria</taxon>
        <taxon>Acetobacterales</taxon>
        <taxon>Roseomonadaceae</taxon>
        <taxon>Muricoccus</taxon>
    </lineage>
</organism>
<dbReference type="EMBL" id="JBHLVZ010000001">
    <property type="protein sequence ID" value="MFC0384136.1"/>
    <property type="molecule type" value="Genomic_DNA"/>
</dbReference>
<dbReference type="Proteomes" id="UP001589789">
    <property type="component" value="Unassembled WGS sequence"/>
</dbReference>
<name>A0ABV6IKL2_9PROT</name>
<comment type="caution">
    <text evidence="2">The sequence shown here is derived from an EMBL/GenBank/DDBJ whole genome shotgun (WGS) entry which is preliminary data.</text>
</comment>
<feature type="compositionally biased region" description="Low complexity" evidence="1">
    <location>
        <begin position="78"/>
        <end position="89"/>
    </location>
</feature>
<keyword evidence="3" id="KW-1185">Reference proteome</keyword>
<proteinExistence type="predicted"/>
<feature type="region of interest" description="Disordered" evidence="1">
    <location>
        <begin position="64"/>
        <end position="148"/>
    </location>
</feature>
<evidence type="ECO:0000256" key="1">
    <source>
        <dbReference type="SAM" id="MobiDB-lite"/>
    </source>
</evidence>
<evidence type="ECO:0000313" key="2">
    <source>
        <dbReference type="EMBL" id="MFC0384136.1"/>
    </source>
</evidence>